<evidence type="ECO:0000256" key="3">
    <source>
        <dbReference type="ARBA" id="ARBA00022475"/>
    </source>
</evidence>
<sequence length="214" mass="23894">MTAGHPEVRCRTDNGWKRGFDIVAALSALVILSPLLLLIAAIVKLTDGGSVFYGHSRVGRRGGMFRCWKFRTMVENGDEVLQAHLQSDPAAALEWEATRKLQSDPRVTRIGAVLRKLSLDELPQLFNILVGDMSVVGPRPVTTDELRYYGVHLGCYLRARPGLTGLWQISGRNDVSYDERVSFDRRYVENWTFVGDVAIIVRTVPAVCLSRGSY</sequence>
<evidence type="ECO:0000256" key="9">
    <source>
        <dbReference type="SAM" id="Phobius"/>
    </source>
</evidence>
<gene>
    <name evidence="11" type="ORF">ACFSKQ_17490</name>
</gene>
<dbReference type="RefSeq" id="WP_209738311.1">
    <property type="nucleotide sequence ID" value="NZ_CP072611.1"/>
</dbReference>
<feature type="transmembrane region" description="Helical" evidence="9">
    <location>
        <begin position="22"/>
        <end position="43"/>
    </location>
</feature>
<evidence type="ECO:0000313" key="12">
    <source>
        <dbReference type="Proteomes" id="UP001597371"/>
    </source>
</evidence>
<dbReference type="EMBL" id="JBHUIJ010000028">
    <property type="protein sequence ID" value="MFD2239246.1"/>
    <property type="molecule type" value="Genomic_DNA"/>
</dbReference>
<evidence type="ECO:0000313" key="11">
    <source>
        <dbReference type="EMBL" id="MFD2239246.1"/>
    </source>
</evidence>
<accession>A0ABW5CQZ5</accession>
<evidence type="ECO:0000256" key="4">
    <source>
        <dbReference type="ARBA" id="ARBA00022679"/>
    </source>
</evidence>
<dbReference type="PANTHER" id="PTHR30576:SF4">
    <property type="entry name" value="UNDECAPRENYL-PHOSPHATE GALACTOSE PHOSPHOTRANSFERASE"/>
    <property type="match status" value="1"/>
</dbReference>
<evidence type="ECO:0000256" key="1">
    <source>
        <dbReference type="ARBA" id="ARBA00004236"/>
    </source>
</evidence>
<organism evidence="11 12">
    <name type="scientific">Aureimonas populi</name>
    <dbReference type="NCBI Taxonomy" id="1701758"/>
    <lineage>
        <taxon>Bacteria</taxon>
        <taxon>Pseudomonadati</taxon>
        <taxon>Pseudomonadota</taxon>
        <taxon>Alphaproteobacteria</taxon>
        <taxon>Hyphomicrobiales</taxon>
        <taxon>Aurantimonadaceae</taxon>
        <taxon>Aureimonas</taxon>
    </lineage>
</organism>
<dbReference type="PANTHER" id="PTHR30576">
    <property type="entry name" value="COLANIC BIOSYNTHESIS UDP-GLUCOSE LIPID CARRIER TRANSFERASE"/>
    <property type="match status" value="1"/>
</dbReference>
<evidence type="ECO:0000256" key="6">
    <source>
        <dbReference type="ARBA" id="ARBA00022989"/>
    </source>
</evidence>
<protein>
    <submittedName>
        <fullName evidence="11">Sugar transferase</fullName>
    </submittedName>
</protein>
<evidence type="ECO:0000256" key="2">
    <source>
        <dbReference type="ARBA" id="ARBA00006464"/>
    </source>
</evidence>
<dbReference type="InterPro" id="IPR003362">
    <property type="entry name" value="Bact_transf"/>
</dbReference>
<dbReference type="Pfam" id="PF02397">
    <property type="entry name" value="Bac_transf"/>
    <property type="match status" value="1"/>
</dbReference>
<keyword evidence="7 9" id="KW-0472">Membrane</keyword>
<feature type="domain" description="Bacterial sugar transferase" evidence="10">
    <location>
        <begin position="17"/>
        <end position="207"/>
    </location>
</feature>
<keyword evidence="3" id="KW-1003">Cell membrane</keyword>
<evidence type="ECO:0000256" key="5">
    <source>
        <dbReference type="ARBA" id="ARBA00022692"/>
    </source>
</evidence>
<keyword evidence="4 11" id="KW-0808">Transferase</keyword>
<dbReference type="Proteomes" id="UP001597371">
    <property type="component" value="Unassembled WGS sequence"/>
</dbReference>
<evidence type="ECO:0000259" key="10">
    <source>
        <dbReference type="Pfam" id="PF02397"/>
    </source>
</evidence>
<keyword evidence="8" id="KW-0270">Exopolysaccharide synthesis</keyword>
<keyword evidence="5 9" id="KW-0812">Transmembrane</keyword>
<dbReference type="GO" id="GO:0016740">
    <property type="term" value="F:transferase activity"/>
    <property type="evidence" value="ECO:0007669"/>
    <property type="project" value="UniProtKB-KW"/>
</dbReference>
<comment type="caution">
    <text evidence="11">The sequence shown here is derived from an EMBL/GenBank/DDBJ whole genome shotgun (WGS) entry which is preliminary data.</text>
</comment>
<comment type="similarity">
    <text evidence="2">Belongs to the bacterial sugar transferase family.</text>
</comment>
<name>A0ABW5CQZ5_9HYPH</name>
<keyword evidence="6 9" id="KW-1133">Transmembrane helix</keyword>
<evidence type="ECO:0000256" key="7">
    <source>
        <dbReference type="ARBA" id="ARBA00023136"/>
    </source>
</evidence>
<reference evidence="12" key="1">
    <citation type="journal article" date="2019" name="Int. J. Syst. Evol. Microbiol.">
        <title>The Global Catalogue of Microorganisms (GCM) 10K type strain sequencing project: providing services to taxonomists for standard genome sequencing and annotation.</title>
        <authorList>
            <consortium name="The Broad Institute Genomics Platform"/>
            <consortium name="The Broad Institute Genome Sequencing Center for Infectious Disease"/>
            <person name="Wu L."/>
            <person name="Ma J."/>
        </authorList>
    </citation>
    <scope>NUCLEOTIDE SEQUENCE [LARGE SCALE GENOMIC DNA]</scope>
    <source>
        <strain evidence="12">ZS-35-S2</strain>
    </source>
</reference>
<comment type="subcellular location">
    <subcellularLocation>
        <location evidence="1">Cell membrane</location>
    </subcellularLocation>
</comment>
<proteinExistence type="inferred from homology"/>
<evidence type="ECO:0000256" key="8">
    <source>
        <dbReference type="ARBA" id="ARBA00023169"/>
    </source>
</evidence>
<keyword evidence="12" id="KW-1185">Reference proteome</keyword>